<dbReference type="InterPro" id="IPR036691">
    <property type="entry name" value="Endo/exonu/phosph_ase_sf"/>
</dbReference>
<dbReference type="Gene3D" id="3.60.10.10">
    <property type="entry name" value="Endonuclease/exonuclease/phosphatase"/>
    <property type="match status" value="1"/>
</dbReference>
<dbReference type="InterPro" id="IPR005135">
    <property type="entry name" value="Endo/exonuclease/phosphatase"/>
</dbReference>
<keyword evidence="3" id="KW-1185">Reference proteome</keyword>
<dbReference type="EMBL" id="JBBPBM010000046">
    <property type="protein sequence ID" value="KAK8521681.1"/>
    <property type="molecule type" value="Genomic_DNA"/>
</dbReference>
<name>A0ABR2CPK8_9ROSI</name>
<organism evidence="2 3">
    <name type="scientific">Hibiscus sabdariffa</name>
    <name type="common">roselle</name>
    <dbReference type="NCBI Taxonomy" id="183260"/>
    <lineage>
        <taxon>Eukaryota</taxon>
        <taxon>Viridiplantae</taxon>
        <taxon>Streptophyta</taxon>
        <taxon>Embryophyta</taxon>
        <taxon>Tracheophyta</taxon>
        <taxon>Spermatophyta</taxon>
        <taxon>Magnoliopsida</taxon>
        <taxon>eudicotyledons</taxon>
        <taxon>Gunneridae</taxon>
        <taxon>Pentapetalae</taxon>
        <taxon>rosids</taxon>
        <taxon>malvids</taxon>
        <taxon>Malvales</taxon>
        <taxon>Malvaceae</taxon>
        <taxon>Malvoideae</taxon>
        <taxon>Hibiscus</taxon>
    </lineage>
</organism>
<gene>
    <name evidence="2" type="ORF">V6N12_066271</name>
</gene>
<proteinExistence type="predicted"/>
<sequence>MGWNGDRATGPEVFGSGVFSLRVALVVRVDIGFVPMACISWNCRGLGQSLTFQALWDLISKHSPCIIFLMETKQKNNKLERMRRKLLFTNCFYIEPNGIAGGLALWWKDEANVSILSTSKNVIDSKITLNEGTPWFCSFLYGSPYREERNEIWRKMKVLRSNMDEPWCIVGDFNIVLSQEEKFGGSPFAIDKASEFYDLQDRCGLMEMPIKGGPFLWSNRRVDDEAILEKLDRIMFNVSWSSIFGNAIGCFEPAIGSDHCPVVLFLNS</sequence>
<dbReference type="PANTHER" id="PTHR35218:SF9">
    <property type="entry name" value="ENDONUCLEASE_EXONUCLEASE_PHOSPHATASE DOMAIN-CONTAINING PROTEIN"/>
    <property type="match status" value="1"/>
</dbReference>
<protein>
    <recommendedName>
        <fullName evidence="1">Endonuclease/exonuclease/phosphatase domain-containing protein</fullName>
    </recommendedName>
</protein>
<evidence type="ECO:0000313" key="2">
    <source>
        <dbReference type="EMBL" id="KAK8521681.1"/>
    </source>
</evidence>
<dbReference type="SUPFAM" id="SSF56219">
    <property type="entry name" value="DNase I-like"/>
    <property type="match status" value="1"/>
</dbReference>
<feature type="domain" description="Endonuclease/exonuclease/phosphatase" evidence="1">
    <location>
        <begin position="39"/>
        <end position="259"/>
    </location>
</feature>
<reference evidence="2 3" key="1">
    <citation type="journal article" date="2024" name="G3 (Bethesda)">
        <title>Genome assembly of Hibiscus sabdariffa L. provides insights into metabolisms of medicinal natural products.</title>
        <authorList>
            <person name="Kim T."/>
        </authorList>
    </citation>
    <scope>NUCLEOTIDE SEQUENCE [LARGE SCALE GENOMIC DNA]</scope>
    <source>
        <strain evidence="2">TK-2024</strain>
        <tissue evidence="2">Old leaves</tissue>
    </source>
</reference>
<dbReference type="Pfam" id="PF03372">
    <property type="entry name" value="Exo_endo_phos"/>
    <property type="match status" value="1"/>
</dbReference>
<comment type="caution">
    <text evidence="2">The sequence shown here is derived from an EMBL/GenBank/DDBJ whole genome shotgun (WGS) entry which is preliminary data.</text>
</comment>
<evidence type="ECO:0000313" key="3">
    <source>
        <dbReference type="Proteomes" id="UP001472677"/>
    </source>
</evidence>
<dbReference type="Proteomes" id="UP001472677">
    <property type="component" value="Unassembled WGS sequence"/>
</dbReference>
<evidence type="ECO:0000259" key="1">
    <source>
        <dbReference type="Pfam" id="PF03372"/>
    </source>
</evidence>
<accession>A0ABR2CPK8</accession>
<dbReference type="PANTHER" id="PTHR35218">
    <property type="entry name" value="RNASE H DOMAIN-CONTAINING PROTEIN"/>
    <property type="match status" value="1"/>
</dbReference>